<dbReference type="OrthoDB" id="3788717at2"/>
<sequence length="153" mass="17876">MKTVQHNFVEFIPDHLDEGVLYISLNYCTAIHKCVCGCGNEVVTPFSPTDWSLTFNGKSVTLRPSIGNWNFECRSHYFITQNKIERCRDWTNKEIAVGRNVDRENKADFYSEDKLEADVDIFENRIDQSEGASKRWSLKSIFTKIKLSWTRRQ</sequence>
<dbReference type="EMBL" id="VFRQ01000015">
    <property type="protein sequence ID" value="TPE41533.1"/>
    <property type="molecule type" value="Genomic_DNA"/>
</dbReference>
<dbReference type="AlphaFoldDB" id="A0A501VV11"/>
<reference evidence="1 2" key="1">
    <citation type="submission" date="2019-06" db="EMBL/GenBank/DDBJ databases">
        <title>A novel bacterium of genus Pontibacter, isolated from marine sediment.</title>
        <authorList>
            <person name="Huang H."/>
            <person name="Mo K."/>
            <person name="Hu Y."/>
        </authorList>
    </citation>
    <scope>NUCLEOTIDE SEQUENCE [LARGE SCALE GENOMIC DNA]</scope>
    <source>
        <strain evidence="1 2">HB172049</strain>
    </source>
</reference>
<dbReference type="RefSeq" id="WP_140455337.1">
    <property type="nucleotide sequence ID" value="NZ_VFRQ01000015.1"/>
</dbReference>
<protein>
    <submittedName>
        <fullName evidence="1">Uncharacterized protein</fullName>
    </submittedName>
</protein>
<organism evidence="1 2">
    <name type="scientific">Pontibacter mangrovi</name>
    <dbReference type="NCBI Taxonomy" id="2589816"/>
    <lineage>
        <taxon>Bacteria</taxon>
        <taxon>Pseudomonadati</taxon>
        <taxon>Bacteroidota</taxon>
        <taxon>Cytophagia</taxon>
        <taxon>Cytophagales</taxon>
        <taxon>Hymenobacteraceae</taxon>
        <taxon>Pontibacter</taxon>
    </lineage>
</organism>
<evidence type="ECO:0000313" key="2">
    <source>
        <dbReference type="Proteomes" id="UP000316727"/>
    </source>
</evidence>
<gene>
    <name evidence="1" type="ORF">FJM65_19230</name>
</gene>
<name>A0A501VV11_9BACT</name>
<dbReference type="InterPro" id="IPR045384">
    <property type="entry name" value="DUF6527"/>
</dbReference>
<dbReference type="Proteomes" id="UP000316727">
    <property type="component" value="Unassembled WGS sequence"/>
</dbReference>
<proteinExistence type="predicted"/>
<keyword evidence="2" id="KW-1185">Reference proteome</keyword>
<evidence type="ECO:0000313" key="1">
    <source>
        <dbReference type="EMBL" id="TPE41533.1"/>
    </source>
</evidence>
<dbReference type="Pfam" id="PF20137">
    <property type="entry name" value="BubE"/>
    <property type="match status" value="1"/>
</dbReference>
<comment type="caution">
    <text evidence="1">The sequence shown here is derived from an EMBL/GenBank/DDBJ whole genome shotgun (WGS) entry which is preliminary data.</text>
</comment>
<accession>A0A501VV11</accession>